<feature type="transmembrane region" description="Helical" evidence="1">
    <location>
        <begin position="36"/>
        <end position="56"/>
    </location>
</feature>
<protein>
    <submittedName>
        <fullName evidence="2">ThaH</fullName>
    </submittedName>
</protein>
<evidence type="ECO:0000256" key="1">
    <source>
        <dbReference type="SAM" id="Phobius"/>
    </source>
</evidence>
<evidence type="ECO:0000313" key="2">
    <source>
        <dbReference type="EMBL" id="ALG65289.1"/>
    </source>
</evidence>
<keyword evidence="1" id="KW-0472">Membrane</keyword>
<keyword evidence="1" id="KW-0812">Transmembrane</keyword>
<dbReference type="EMBL" id="KT362216">
    <property type="protein sequence ID" value="ALG65289.1"/>
    <property type="molecule type" value="Genomic_DNA"/>
</dbReference>
<keyword evidence="1" id="KW-1133">Transmembrane helix</keyword>
<name>A0A0N9LFL3_PSEFL</name>
<organism evidence="2">
    <name type="scientific">Pseudomonas fluorescens</name>
    <dbReference type="NCBI Taxonomy" id="294"/>
    <lineage>
        <taxon>Bacteria</taxon>
        <taxon>Pseudomonadati</taxon>
        <taxon>Pseudomonadota</taxon>
        <taxon>Gammaproteobacteria</taxon>
        <taxon>Pseudomonadales</taxon>
        <taxon>Pseudomonadaceae</taxon>
        <taxon>Pseudomonas</taxon>
    </lineage>
</organism>
<dbReference type="Pfam" id="PF05437">
    <property type="entry name" value="AzlD"/>
    <property type="match status" value="1"/>
</dbReference>
<sequence>MILAVIVGMGAIVFLNRYLFLEPRLPFRLSQGTRDLLSYAVPGMLTAICGPIIFLPGQTLSLSVLNPYLLGGFCTMVLMLWTGQVLTSVLVSMGCFYLFRSML</sequence>
<gene>
    <name evidence="2" type="primary">thaH</name>
</gene>
<accession>A0A0N9LFL3</accession>
<feature type="transmembrane region" description="Helical" evidence="1">
    <location>
        <begin position="6"/>
        <end position="24"/>
    </location>
</feature>
<feature type="transmembrane region" description="Helical" evidence="1">
    <location>
        <begin position="68"/>
        <end position="99"/>
    </location>
</feature>
<reference evidence="2" key="1">
    <citation type="journal article" date="2015" name="Nat. Commun.">
        <title>An automated Genomes-to-Natural Products platform (GNP) for the discovery of modular natural products.</title>
        <authorList>
            <person name="Johnston C.W."/>
            <person name="Skinnider M.A."/>
            <person name="Wyatt M.A."/>
            <person name="Li X."/>
            <person name="Ranieri M.R."/>
            <person name="Yang L."/>
            <person name="Zechel D.L."/>
            <person name="Ma B."/>
            <person name="Magarvey N.A."/>
        </authorList>
    </citation>
    <scope>NUCLEOTIDE SEQUENCE</scope>
    <source>
        <strain evidence="2">DSM 11579</strain>
    </source>
</reference>
<dbReference type="RefSeq" id="WP_072399263.1">
    <property type="nucleotide sequence ID" value="NZ_JAAOIQ010000001.1"/>
</dbReference>
<dbReference type="InterPro" id="IPR008407">
    <property type="entry name" value="Brnchd-chn_aa_trnsp_AzlD"/>
</dbReference>
<proteinExistence type="predicted"/>
<dbReference type="AlphaFoldDB" id="A0A0N9LFL3"/>